<name>A0A0C2CZ67_9BACT</name>
<accession>A0A0C2CZ67</accession>
<proteinExistence type="predicted"/>
<protein>
    <submittedName>
        <fullName evidence="1">Uncharacterized protein</fullName>
    </submittedName>
</protein>
<evidence type="ECO:0000313" key="1">
    <source>
        <dbReference type="EMBL" id="KIG16236.1"/>
    </source>
</evidence>
<dbReference type="AlphaFoldDB" id="A0A0C2CZ67"/>
<organism evidence="1 2">
    <name type="scientific">Enhygromyxa salina</name>
    <dbReference type="NCBI Taxonomy" id="215803"/>
    <lineage>
        <taxon>Bacteria</taxon>
        <taxon>Pseudomonadati</taxon>
        <taxon>Myxococcota</taxon>
        <taxon>Polyangia</taxon>
        <taxon>Nannocystales</taxon>
        <taxon>Nannocystaceae</taxon>
        <taxon>Enhygromyxa</taxon>
    </lineage>
</organism>
<gene>
    <name evidence="1" type="ORF">DB30_04848</name>
</gene>
<dbReference type="EMBL" id="JMCC02000041">
    <property type="protein sequence ID" value="KIG16236.1"/>
    <property type="molecule type" value="Genomic_DNA"/>
</dbReference>
<dbReference type="Proteomes" id="UP000031599">
    <property type="component" value="Unassembled WGS sequence"/>
</dbReference>
<sequence>MVLRVIRFCFWVRLEHTLVGPGQTPKRGAVCAAAVVSSVGLCFDAACAPVI</sequence>
<reference evidence="1 2" key="1">
    <citation type="submission" date="2014-12" db="EMBL/GenBank/DDBJ databases">
        <title>Genome assembly of Enhygromyxa salina DSM 15201.</title>
        <authorList>
            <person name="Sharma G."/>
            <person name="Subramanian S."/>
        </authorList>
    </citation>
    <scope>NUCLEOTIDE SEQUENCE [LARGE SCALE GENOMIC DNA]</scope>
    <source>
        <strain evidence="1 2">DSM 15201</strain>
    </source>
</reference>
<comment type="caution">
    <text evidence="1">The sequence shown here is derived from an EMBL/GenBank/DDBJ whole genome shotgun (WGS) entry which is preliminary data.</text>
</comment>
<evidence type="ECO:0000313" key="2">
    <source>
        <dbReference type="Proteomes" id="UP000031599"/>
    </source>
</evidence>